<feature type="transmembrane region" description="Helical" evidence="2">
    <location>
        <begin position="560"/>
        <end position="578"/>
    </location>
</feature>
<proteinExistence type="predicted"/>
<feature type="compositionally biased region" description="Basic and acidic residues" evidence="1">
    <location>
        <begin position="55"/>
        <end position="64"/>
    </location>
</feature>
<feature type="region of interest" description="Disordered" evidence="1">
    <location>
        <begin position="1"/>
        <end position="64"/>
    </location>
</feature>
<accession>A0A6B0RQ67</accession>
<reference evidence="3" key="1">
    <citation type="submission" date="2019-10" db="EMBL/GenBank/DDBJ databases">
        <title>The sequence and de novo assembly of the wild yak genome.</title>
        <authorList>
            <person name="Liu Y."/>
        </authorList>
    </citation>
    <scope>NUCLEOTIDE SEQUENCE [LARGE SCALE GENOMIC DNA]</scope>
    <source>
        <strain evidence="3">WY2019</strain>
    </source>
</reference>
<keyword evidence="2" id="KW-0812">Transmembrane</keyword>
<keyword evidence="4" id="KW-1185">Reference proteome</keyword>
<comment type="caution">
    <text evidence="3">The sequence shown here is derived from an EMBL/GenBank/DDBJ whole genome shotgun (WGS) entry which is preliminary data.</text>
</comment>
<keyword evidence="2" id="KW-0472">Membrane</keyword>
<feature type="region of interest" description="Disordered" evidence="1">
    <location>
        <begin position="111"/>
        <end position="151"/>
    </location>
</feature>
<dbReference type="Proteomes" id="UP000322234">
    <property type="component" value="Unassembled WGS sequence"/>
</dbReference>
<evidence type="ECO:0000256" key="2">
    <source>
        <dbReference type="SAM" id="Phobius"/>
    </source>
</evidence>
<organism evidence="3 4">
    <name type="scientific">Bos mutus</name>
    <name type="common">wild yak</name>
    <dbReference type="NCBI Taxonomy" id="72004"/>
    <lineage>
        <taxon>Eukaryota</taxon>
        <taxon>Metazoa</taxon>
        <taxon>Chordata</taxon>
        <taxon>Craniata</taxon>
        <taxon>Vertebrata</taxon>
        <taxon>Euteleostomi</taxon>
        <taxon>Mammalia</taxon>
        <taxon>Eutheria</taxon>
        <taxon>Laurasiatheria</taxon>
        <taxon>Artiodactyla</taxon>
        <taxon>Ruminantia</taxon>
        <taxon>Pecora</taxon>
        <taxon>Bovidae</taxon>
        <taxon>Bovinae</taxon>
        <taxon>Bos</taxon>
    </lineage>
</organism>
<dbReference type="Pfam" id="PF15680">
    <property type="entry name" value="OFCC1"/>
    <property type="match status" value="1"/>
</dbReference>
<dbReference type="EMBL" id="VBQZ03000073">
    <property type="protein sequence ID" value="MXQ91692.1"/>
    <property type="molecule type" value="Genomic_DNA"/>
</dbReference>
<evidence type="ECO:0008006" key="5">
    <source>
        <dbReference type="Google" id="ProtNLM"/>
    </source>
</evidence>
<dbReference type="InterPro" id="IPR031390">
    <property type="entry name" value="OFCC1"/>
</dbReference>
<dbReference type="AlphaFoldDB" id="A0A6B0RQ67"/>
<feature type="compositionally biased region" description="Basic and acidic residues" evidence="1">
    <location>
        <begin position="129"/>
        <end position="142"/>
    </location>
</feature>
<feature type="transmembrane region" description="Helical" evidence="2">
    <location>
        <begin position="653"/>
        <end position="675"/>
    </location>
</feature>
<evidence type="ECO:0000313" key="3">
    <source>
        <dbReference type="EMBL" id="MXQ91692.1"/>
    </source>
</evidence>
<dbReference type="PANTHER" id="PTHR33862">
    <property type="entry name" value="OROFACIAL CLEFT 1 CANDIDATE GENE 1 PROTEIN"/>
    <property type="match status" value="1"/>
</dbReference>
<gene>
    <name evidence="3" type="ORF">E5288_WYG019851</name>
</gene>
<feature type="transmembrane region" description="Helical" evidence="2">
    <location>
        <begin position="619"/>
        <end position="641"/>
    </location>
</feature>
<feature type="compositionally biased region" description="Polar residues" evidence="1">
    <location>
        <begin position="40"/>
        <end position="54"/>
    </location>
</feature>
<dbReference type="PANTHER" id="PTHR33862:SF3">
    <property type="entry name" value="OROFACIAL CLEFT 1 CANDIDATE GENE 1 PROTEIN"/>
    <property type="match status" value="1"/>
</dbReference>
<evidence type="ECO:0000256" key="1">
    <source>
        <dbReference type="SAM" id="MobiDB-lite"/>
    </source>
</evidence>
<sequence>MDREKFQQKALKQTKQKKSKSAEFLMVKEDGGAMEGTGNPAFNMSSPDLSAQQSSEKKVIRHDTRDRTLAAHQQKCRLQASAEPKGNEYSRNYFDPLMDEEINPRQCGMEVSQEDESIVAGTLSSEDPASSRKNPEHYKQDSEAISADSEEIERNTQKHVILPGSSSLEQDLTFDGEGLGEYIPMSCLKSDRTFEKTTSQGIIADPNVCEAGGVAKLGTLPEVIHPSKGVVWPWPCWKVEQSRSPQPLQIQMKCIRGLKNKVPQGCYLLKLSLLGQPGGCVLQWNPEEQLKTRTRPVRHGGNFYDVGLFFHESLYVVLPPKKDVKLGMAFLFELFLLRGKYTYVHQVVGWATFPLYDSSMDVVEGKFKCPLLRGHYDQKVDSFRKTEDLICLDLDHWLCNLYFQVIKLPLHLNDQKNHKRHIQLPPEFPNCLMAEAESSVDNTEKKSCSSRSDGVKSFSHSSQGYISNKISPCPTDCDLSFSKEDHELHNKEKPTAWKTGETEDYSQDTSYLEELEKHKFSVCRSSAAANAASGEFFKHLCFVLVSVSSELEFAQWQSQGFWYIILLMASLWFLRLYLHYLSQWFFLQAISTPVTKFRFSPLTVELCYPTSSLHIAEEMLIVVVGPFMLNTVVLSLVLVRWGCQLLFAFCPDVLSKLIITMGLWAVLDPLAVFTVDTVLGRLTQREETPVADAAKLYWMFERTMQSGILGVMLTVLLYVLLFIISSLILYVYCLRLHNDSWILDTFQRIHSEESKFFIPYDLEISNQELSYIIKRSEQWRGLNGERRKVAVYDYIWKNHGVQSSISSCDLQQHNEISMTALGPGGITSHVAVYTVYPSGFQELYRHFLRLPSGAIVEVFGDIGGLTIIPSELVTAIQKQLSEMDRTGGPNERIGVNTKNNLFLLLKDRSVLPNPKSLIGHYCKAGVIQYFKVKRYSPTRVIHIDIFPHIELIRNTDYGYN</sequence>
<protein>
    <recommendedName>
        <fullName evidence="5">Orofacial cleft 1 candidate gene 1 protein</fullName>
    </recommendedName>
</protein>
<name>A0A6B0RQ67_9CETA</name>
<keyword evidence="2" id="KW-1133">Transmembrane helix</keyword>
<feature type="transmembrane region" description="Helical" evidence="2">
    <location>
        <begin position="708"/>
        <end position="732"/>
    </location>
</feature>
<evidence type="ECO:0000313" key="4">
    <source>
        <dbReference type="Proteomes" id="UP000322234"/>
    </source>
</evidence>